<evidence type="ECO:0000259" key="1">
    <source>
        <dbReference type="Pfam" id="PF13751"/>
    </source>
</evidence>
<dbReference type="Pfam" id="PF13751">
    <property type="entry name" value="DDE_Tnp_1_6"/>
    <property type="match status" value="1"/>
</dbReference>
<dbReference type="PANTHER" id="PTHR33408:SF2">
    <property type="entry name" value="TRANSPOSASE DDE DOMAIN-CONTAINING PROTEIN"/>
    <property type="match status" value="1"/>
</dbReference>
<reference evidence="2 3" key="1">
    <citation type="submission" date="2020-06" db="EMBL/GenBank/DDBJ databases">
        <authorList>
            <person name="Chuat V."/>
        </authorList>
    </citation>
    <scope>NUCLEOTIDE SEQUENCE [LARGE SCALE GENOMIC DNA]</scope>
    <source>
        <strain evidence="2">STH_CIRM_336</strain>
    </source>
</reference>
<name>A0A8D6XR38_STRTR</name>
<sequence>MKQITSHDSQLFSALLAKLEPFSPEFIIADSGYKTPSIAKFLLENWIIPVFPYTRPRGRRDFLRLKDFVYNEYSDCYLCLENQVLTYRTTTREGYREYKSNSKICKTYLLLAICTESRQNQKVVVRHIWKDALEVCEDIRHQSGMKERYQHRKETIERLFGTSKEYHNLRYTREKGKSKMEDKVGLTLTCLNIKKLVKMMVGKTWYFINTPILLDYGRIKREYKKDKHRF</sequence>
<feature type="domain" description="Transposase DDE" evidence="1">
    <location>
        <begin position="79"/>
        <end position="197"/>
    </location>
</feature>
<evidence type="ECO:0000313" key="3">
    <source>
        <dbReference type="Proteomes" id="UP000509833"/>
    </source>
</evidence>
<proteinExistence type="predicted"/>
<gene>
    <name evidence="2" type="ORF">STHERMO_1616</name>
</gene>
<protein>
    <submittedName>
        <fullName evidence="2">Transposase</fullName>
    </submittedName>
</protein>
<dbReference type="InterPro" id="IPR025668">
    <property type="entry name" value="Tnp_DDE_dom"/>
</dbReference>
<dbReference type="AlphaFoldDB" id="A0A8D6XR38"/>
<dbReference type="PANTHER" id="PTHR33408">
    <property type="entry name" value="TRANSPOSASE"/>
    <property type="match status" value="1"/>
</dbReference>
<accession>A0A8D6XR38</accession>
<organism evidence="2 3">
    <name type="scientific">Streptococcus thermophilus</name>
    <dbReference type="NCBI Taxonomy" id="1308"/>
    <lineage>
        <taxon>Bacteria</taxon>
        <taxon>Bacillati</taxon>
        <taxon>Bacillota</taxon>
        <taxon>Bacilli</taxon>
        <taxon>Lactobacillales</taxon>
        <taxon>Streptococcaceae</taxon>
        <taxon>Streptococcus</taxon>
    </lineage>
</organism>
<dbReference type="Proteomes" id="UP000509833">
    <property type="component" value="Chromosome"/>
</dbReference>
<dbReference type="EMBL" id="LR822017">
    <property type="protein sequence ID" value="CAD0138741.1"/>
    <property type="molecule type" value="Genomic_DNA"/>
</dbReference>
<evidence type="ECO:0000313" key="2">
    <source>
        <dbReference type="EMBL" id="CAD0138741.1"/>
    </source>
</evidence>